<reference evidence="2" key="1">
    <citation type="journal article" date="2021" name="Front. Microbiol.">
        <title>Comprehensive Comparative Genomics and Phenotyping of Methylobacterium Species.</title>
        <authorList>
            <person name="Alessa O."/>
            <person name="Ogura Y."/>
            <person name="Fujitani Y."/>
            <person name="Takami H."/>
            <person name="Hayashi T."/>
            <person name="Sahin N."/>
            <person name="Tani A."/>
        </authorList>
    </citation>
    <scope>NUCLEOTIDE SEQUENCE</scope>
    <source>
        <strain evidence="2">DSM 17168</strain>
    </source>
</reference>
<feature type="transmembrane region" description="Helical" evidence="1">
    <location>
        <begin position="49"/>
        <end position="74"/>
    </location>
</feature>
<name>A0ABQ4SL75_9HYPH</name>
<evidence type="ECO:0000313" key="3">
    <source>
        <dbReference type="Proteomes" id="UP001055153"/>
    </source>
</evidence>
<keyword evidence="1" id="KW-0812">Transmembrane</keyword>
<keyword evidence="1" id="KW-0472">Membrane</keyword>
<evidence type="ECO:0000313" key="2">
    <source>
        <dbReference type="EMBL" id="GJE03977.1"/>
    </source>
</evidence>
<dbReference type="Proteomes" id="UP001055153">
    <property type="component" value="Unassembled WGS sequence"/>
</dbReference>
<protein>
    <recommendedName>
        <fullName evidence="4">Phage holin family protein</fullName>
    </recommendedName>
</protein>
<organism evidence="2 3">
    <name type="scientific">Methylobacterium isbiliense</name>
    <dbReference type="NCBI Taxonomy" id="315478"/>
    <lineage>
        <taxon>Bacteria</taxon>
        <taxon>Pseudomonadati</taxon>
        <taxon>Pseudomonadota</taxon>
        <taxon>Alphaproteobacteria</taxon>
        <taxon>Hyphomicrobiales</taxon>
        <taxon>Methylobacteriaceae</taxon>
        <taxon>Methylobacterium</taxon>
    </lineage>
</organism>
<proteinExistence type="predicted"/>
<accession>A0ABQ4SL75</accession>
<dbReference type="Pfam" id="PF07332">
    <property type="entry name" value="Phage_holin_3_6"/>
    <property type="match status" value="1"/>
</dbReference>
<comment type="caution">
    <text evidence="2">The sequence shown here is derived from an EMBL/GenBank/DDBJ whole genome shotgun (WGS) entry which is preliminary data.</text>
</comment>
<reference evidence="2" key="2">
    <citation type="submission" date="2021-08" db="EMBL/GenBank/DDBJ databases">
        <authorList>
            <person name="Tani A."/>
            <person name="Ola A."/>
            <person name="Ogura Y."/>
            <person name="Katsura K."/>
            <person name="Hayashi T."/>
        </authorList>
    </citation>
    <scope>NUCLEOTIDE SEQUENCE</scope>
    <source>
        <strain evidence="2">DSM 17168</strain>
    </source>
</reference>
<dbReference type="RefSeq" id="WP_238241346.1">
    <property type="nucleotide sequence ID" value="NZ_BPQQ01000097.1"/>
</dbReference>
<dbReference type="EMBL" id="BPQQ01000097">
    <property type="protein sequence ID" value="GJE03977.1"/>
    <property type="molecule type" value="Genomic_DNA"/>
</dbReference>
<gene>
    <name evidence="2" type="ORF">GMJLKIPL_5934</name>
</gene>
<feature type="transmembrane region" description="Helical" evidence="1">
    <location>
        <begin position="86"/>
        <end position="108"/>
    </location>
</feature>
<sequence>MADRMARHDAQSRDSTLRLALDVVRQASDLAVKEFGLLKAEVDRIAGTVAALCASFGGAAFAACCGGFLLLVAAAKALAWLTGSEAVGACLVAAPFVLAACGLGAWGLGKVRSVGQRRPLGQ</sequence>
<keyword evidence="3" id="KW-1185">Reference proteome</keyword>
<keyword evidence="1" id="KW-1133">Transmembrane helix</keyword>
<evidence type="ECO:0008006" key="4">
    <source>
        <dbReference type="Google" id="ProtNLM"/>
    </source>
</evidence>
<evidence type="ECO:0000256" key="1">
    <source>
        <dbReference type="SAM" id="Phobius"/>
    </source>
</evidence>
<dbReference type="InterPro" id="IPR009937">
    <property type="entry name" value="Phage_holin_3_6"/>
</dbReference>